<protein>
    <recommendedName>
        <fullName evidence="7">JmjC domain-containing protein</fullName>
    </recommendedName>
</protein>
<evidence type="ECO:0000313" key="8">
    <source>
        <dbReference type="EMBL" id="CAH1994871.1"/>
    </source>
</evidence>
<evidence type="ECO:0000256" key="6">
    <source>
        <dbReference type="ARBA" id="ARBA00023242"/>
    </source>
</evidence>
<evidence type="ECO:0000259" key="7">
    <source>
        <dbReference type="PROSITE" id="PS51184"/>
    </source>
</evidence>
<dbReference type="Gene3D" id="2.60.120.650">
    <property type="entry name" value="Cupin"/>
    <property type="match status" value="1"/>
</dbReference>
<dbReference type="InterPro" id="IPR003347">
    <property type="entry name" value="JmjC_dom"/>
</dbReference>
<reference evidence="8" key="1">
    <citation type="submission" date="2022-03" db="EMBL/GenBank/DDBJ databases">
        <authorList>
            <person name="Sayadi A."/>
        </authorList>
    </citation>
    <scope>NUCLEOTIDE SEQUENCE</scope>
</reference>
<name>A0A9P0PQG4_ACAOB</name>
<evidence type="ECO:0000313" key="9">
    <source>
        <dbReference type="Proteomes" id="UP001152888"/>
    </source>
</evidence>
<dbReference type="SUPFAM" id="SSF51197">
    <property type="entry name" value="Clavaminate synthase-like"/>
    <property type="match status" value="1"/>
</dbReference>
<keyword evidence="3" id="KW-0479">Metal-binding</keyword>
<gene>
    <name evidence="8" type="ORF">ACAOBT_LOCUS22302</name>
</gene>
<dbReference type="GO" id="GO:0051864">
    <property type="term" value="F:histone H3K36 demethylase activity"/>
    <property type="evidence" value="ECO:0007669"/>
    <property type="project" value="TreeGrafter"/>
</dbReference>
<evidence type="ECO:0000256" key="4">
    <source>
        <dbReference type="ARBA" id="ARBA00023002"/>
    </source>
</evidence>
<keyword evidence="9" id="KW-1185">Reference proteome</keyword>
<evidence type="ECO:0000256" key="3">
    <source>
        <dbReference type="ARBA" id="ARBA00022723"/>
    </source>
</evidence>
<dbReference type="OrthoDB" id="47172at2759"/>
<sequence>MESISLMRQMKNLLLKSDDLDPKGELNISVRKTFLECCSYALSDSDSECPLDKNKFIEIDSVVDFIYEEINTGHWCEVPIYMRQYYTASQFIKCIIILKHATHCSQQLLTKCLECIDMGLLLGCPLDNKELLTNSAKILNIEINKIEPDNSCKESVSSFPVKRKVEDLPSFDKIVAKEVDIVECPSLELFNKTYLCTQVPVKIKDCMRHWPAMKKWQNVDYLLNIAGERTVPVEIGAHYADEEWSQKLMKLKDFILKYYVSESGDIGYLAQHNLFDQIAELKEDIRIPEYCCLSLDYENNTEAEPDINAWFGPAGTVSPLHQDPKNNILSQVFGRKQVLLYSPDDSPHLYPHEGKLLSNTAQVDPLKPDLSRFPEFHKAKMYKCLLEPGEMLFIPVKWWHHVVAIDKSFSVSFWWM</sequence>
<dbReference type="SMART" id="SM00558">
    <property type="entry name" value="JmjC"/>
    <property type="match status" value="1"/>
</dbReference>
<proteinExistence type="predicted"/>
<feature type="domain" description="JmjC" evidence="7">
    <location>
        <begin position="276"/>
        <end position="416"/>
    </location>
</feature>
<evidence type="ECO:0000256" key="5">
    <source>
        <dbReference type="ARBA" id="ARBA00023004"/>
    </source>
</evidence>
<comment type="subcellular location">
    <subcellularLocation>
        <location evidence="2">Nucleus</location>
    </subcellularLocation>
</comment>
<keyword evidence="6" id="KW-0539">Nucleus</keyword>
<comment type="caution">
    <text evidence="8">The sequence shown here is derived from an EMBL/GenBank/DDBJ whole genome shotgun (WGS) entry which is preliminary data.</text>
</comment>
<comment type="cofactor">
    <cofactor evidence="1">
        <name>Fe(2+)</name>
        <dbReference type="ChEBI" id="CHEBI:29033"/>
    </cofactor>
</comment>
<dbReference type="Proteomes" id="UP001152888">
    <property type="component" value="Unassembled WGS sequence"/>
</dbReference>
<keyword evidence="5" id="KW-0408">Iron</keyword>
<accession>A0A9P0PQG4</accession>
<dbReference type="GO" id="GO:0005634">
    <property type="term" value="C:nucleus"/>
    <property type="evidence" value="ECO:0007669"/>
    <property type="project" value="UniProtKB-SubCell"/>
</dbReference>
<dbReference type="Pfam" id="PF13621">
    <property type="entry name" value="Cupin_8"/>
    <property type="match status" value="1"/>
</dbReference>
<dbReference type="PANTHER" id="PTHR12461:SF106">
    <property type="entry name" value="BIFUNCTIONAL PEPTIDASE AND ARGINYL-HYDROXYLASE JMJD5"/>
    <property type="match status" value="1"/>
</dbReference>
<dbReference type="PANTHER" id="PTHR12461">
    <property type="entry name" value="HYPOXIA-INDUCIBLE FACTOR 1 ALPHA INHIBITOR-RELATED"/>
    <property type="match status" value="1"/>
</dbReference>
<dbReference type="GO" id="GO:0046872">
    <property type="term" value="F:metal ion binding"/>
    <property type="evidence" value="ECO:0007669"/>
    <property type="project" value="UniProtKB-KW"/>
</dbReference>
<organism evidence="8 9">
    <name type="scientific">Acanthoscelides obtectus</name>
    <name type="common">Bean weevil</name>
    <name type="synonym">Bruchus obtectus</name>
    <dbReference type="NCBI Taxonomy" id="200917"/>
    <lineage>
        <taxon>Eukaryota</taxon>
        <taxon>Metazoa</taxon>
        <taxon>Ecdysozoa</taxon>
        <taxon>Arthropoda</taxon>
        <taxon>Hexapoda</taxon>
        <taxon>Insecta</taxon>
        <taxon>Pterygota</taxon>
        <taxon>Neoptera</taxon>
        <taxon>Endopterygota</taxon>
        <taxon>Coleoptera</taxon>
        <taxon>Polyphaga</taxon>
        <taxon>Cucujiformia</taxon>
        <taxon>Chrysomeloidea</taxon>
        <taxon>Chrysomelidae</taxon>
        <taxon>Bruchinae</taxon>
        <taxon>Bruchini</taxon>
        <taxon>Acanthoscelides</taxon>
    </lineage>
</organism>
<keyword evidence="4" id="KW-0560">Oxidoreductase</keyword>
<dbReference type="EMBL" id="CAKOFQ010007208">
    <property type="protein sequence ID" value="CAH1994871.1"/>
    <property type="molecule type" value="Genomic_DNA"/>
</dbReference>
<evidence type="ECO:0000256" key="1">
    <source>
        <dbReference type="ARBA" id="ARBA00001954"/>
    </source>
</evidence>
<dbReference type="InterPro" id="IPR041667">
    <property type="entry name" value="Cupin_8"/>
</dbReference>
<dbReference type="PROSITE" id="PS51184">
    <property type="entry name" value="JMJC"/>
    <property type="match status" value="1"/>
</dbReference>
<evidence type="ECO:0000256" key="2">
    <source>
        <dbReference type="ARBA" id="ARBA00004123"/>
    </source>
</evidence>
<dbReference type="AlphaFoldDB" id="A0A9P0PQG4"/>